<reference evidence="3" key="1">
    <citation type="submission" date="2022-11" db="UniProtKB">
        <authorList>
            <consortium name="WormBaseParasite"/>
        </authorList>
    </citation>
    <scope>IDENTIFICATION</scope>
</reference>
<protein>
    <submittedName>
        <fullName evidence="3">Uncharacterized protein</fullName>
    </submittedName>
</protein>
<name>A0A914QE80_9BILA</name>
<proteinExistence type="predicted"/>
<feature type="transmembrane region" description="Helical" evidence="1">
    <location>
        <begin position="18"/>
        <end position="36"/>
    </location>
</feature>
<keyword evidence="1" id="KW-0472">Membrane</keyword>
<sequence length="163" mass="19190">MKKVGALIFPIWTTNDSVWWPIIFTLVAYSVIYFITAYVNSGFIVYVIIGMLVTFMASACSTFMYYPRTPLEERKQTFWVQFGMFVVISAIIYINFELSDYKHCSETERYMYNDHETTVQYHYTALEDFFGTDQIHLLINSGKKKIVIELPNKDSLNRKRHSL</sequence>
<feature type="transmembrane region" description="Helical" evidence="1">
    <location>
        <begin position="43"/>
        <end position="66"/>
    </location>
</feature>
<organism evidence="2 3">
    <name type="scientific">Panagrolaimus davidi</name>
    <dbReference type="NCBI Taxonomy" id="227884"/>
    <lineage>
        <taxon>Eukaryota</taxon>
        <taxon>Metazoa</taxon>
        <taxon>Ecdysozoa</taxon>
        <taxon>Nematoda</taxon>
        <taxon>Chromadorea</taxon>
        <taxon>Rhabditida</taxon>
        <taxon>Tylenchina</taxon>
        <taxon>Panagrolaimomorpha</taxon>
        <taxon>Panagrolaimoidea</taxon>
        <taxon>Panagrolaimidae</taxon>
        <taxon>Panagrolaimus</taxon>
    </lineage>
</organism>
<accession>A0A914QE80</accession>
<feature type="transmembrane region" description="Helical" evidence="1">
    <location>
        <begin position="78"/>
        <end position="96"/>
    </location>
</feature>
<keyword evidence="2" id="KW-1185">Reference proteome</keyword>
<keyword evidence="1" id="KW-0812">Transmembrane</keyword>
<keyword evidence="1" id="KW-1133">Transmembrane helix</keyword>
<evidence type="ECO:0000313" key="2">
    <source>
        <dbReference type="Proteomes" id="UP000887578"/>
    </source>
</evidence>
<evidence type="ECO:0000313" key="3">
    <source>
        <dbReference type="WBParaSite" id="PDA_v2.g25494.t1"/>
    </source>
</evidence>
<dbReference type="AlphaFoldDB" id="A0A914QE80"/>
<dbReference type="WBParaSite" id="PDA_v2.g25494.t1">
    <property type="protein sequence ID" value="PDA_v2.g25494.t1"/>
    <property type="gene ID" value="PDA_v2.g25494"/>
</dbReference>
<dbReference type="Proteomes" id="UP000887578">
    <property type="component" value="Unplaced"/>
</dbReference>
<evidence type="ECO:0000256" key="1">
    <source>
        <dbReference type="SAM" id="Phobius"/>
    </source>
</evidence>